<dbReference type="InterPro" id="IPR004681">
    <property type="entry name" value="TRAP_DctM"/>
</dbReference>
<keyword evidence="4 8" id="KW-0812">Transmembrane</keyword>
<accession>A0ABT8DBV9</accession>
<dbReference type="PANTHER" id="PTHR33362:SF2">
    <property type="entry name" value="TRAP TRANSPORTER LARGE PERMEASE PROTEIN"/>
    <property type="match status" value="1"/>
</dbReference>
<feature type="domain" description="TRAP C4-dicarboxylate transport system permease DctM subunit" evidence="9">
    <location>
        <begin position="2"/>
        <end position="164"/>
    </location>
</feature>
<evidence type="ECO:0000256" key="4">
    <source>
        <dbReference type="ARBA" id="ARBA00022692"/>
    </source>
</evidence>
<feature type="transmembrane region" description="Helical" evidence="8">
    <location>
        <begin position="144"/>
        <end position="164"/>
    </location>
</feature>
<gene>
    <name evidence="10" type="ORF">QWZ10_22525</name>
</gene>
<dbReference type="EMBL" id="JAUFRC010000002">
    <property type="protein sequence ID" value="MDN3713846.1"/>
    <property type="molecule type" value="Genomic_DNA"/>
</dbReference>
<evidence type="ECO:0000256" key="1">
    <source>
        <dbReference type="ARBA" id="ARBA00004429"/>
    </source>
</evidence>
<protein>
    <submittedName>
        <fullName evidence="10">TRAP transporter large permease subunit</fullName>
    </submittedName>
</protein>
<evidence type="ECO:0000313" key="10">
    <source>
        <dbReference type="EMBL" id="MDN3713846.1"/>
    </source>
</evidence>
<organism evidence="10 11">
    <name type="scientific">Paracoccus cavernae</name>
    <dbReference type="NCBI Taxonomy" id="1571207"/>
    <lineage>
        <taxon>Bacteria</taxon>
        <taxon>Pseudomonadati</taxon>
        <taxon>Pseudomonadota</taxon>
        <taxon>Alphaproteobacteria</taxon>
        <taxon>Rhodobacterales</taxon>
        <taxon>Paracoccaceae</taxon>
        <taxon>Paracoccus</taxon>
    </lineage>
</organism>
<feature type="transmembrane region" description="Helical" evidence="8">
    <location>
        <begin position="12"/>
        <end position="36"/>
    </location>
</feature>
<comment type="caution">
    <text evidence="10">The sequence shown here is derived from an EMBL/GenBank/DDBJ whole genome shotgun (WGS) entry which is preliminary data.</text>
</comment>
<keyword evidence="5 8" id="KW-1133">Transmembrane helix</keyword>
<keyword evidence="3 7" id="KW-0997">Cell inner membrane</keyword>
<evidence type="ECO:0000256" key="5">
    <source>
        <dbReference type="ARBA" id="ARBA00022989"/>
    </source>
</evidence>
<evidence type="ECO:0000256" key="7">
    <source>
        <dbReference type="RuleBase" id="RU369079"/>
    </source>
</evidence>
<proteinExistence type="predicted"/>
<feature type="transmembrane region" description="Helical" evidence="8">
    <location>
        <begin position="61"/>
        <end position="91"/>
    </location>
</feature>
<evidence type="ECO:0000256" key="8">
    <source>
        <dbReference type="SAM" id="Phobius"/>
    </source>
</evidence>
<dbReference type="Proteomes" id="UP001243846">
    <property type="component" value="Unassembled WGS sequence"/>
</dbReference>
<name>A0ABT8DBV9_9RHOB</name>
<evidence type="ECO:0000259" key="9">
    <source>
        <dbReference type="Pfam" id="PF06808"/>
    </source>
</evidence>
<keyword evidence="6 8" id="KW-0472">Membrane</keyword>
<dbReference type="PANTHER" id="PTHR33362">
    <property type="entry name" value="SIALIC ACID TRAP TRANSPORTER PERMEASE PROTEIN SIAT-RELATED"/>
    <property type="match status" value="1"/>
</dbReference>
<keyword evidence="11" id="KW-1185">Reference proteome</keyword>
<evidence type="ECO:0000256" key="3">
    <source>
        <dbReference type="ARBA" id="ARBA00022519"/>
    </source>
</evidence>
<keyword evidence="2" id="KW-1003">Cell membrane</keyword>
<sequence>MVITRKLKLRDVPAVLVSSSRICGLVIPIVAVAMVLSQNLTVLKIPDALVSAMLGWSTDPVVLLIMIILLLLIVGSVMEAAPNILILAPMLTPIAREIGVDPVHFGVIIVSTLAVGFITPPLGLNLFVASAVSGVSFATVTRTVGPYVLVLILCCVAIAFMPWMSMAFL</sequence>
<comment type="subcellular location">
    <subcellularLocation>
        <location evidence="1 7">Cell inner membrane</location>
        <topology evidence="1 7">Multi-pass membrane protein</topology>
    </subcellularLocation>
</comment>
<reference evidence="11" key="1">
    <citation type="journal article" date="2019" name="Int. J. Syst. Evol. Microbiol.">
        <title>The Global Catalogue of Microorganisms (GCM) 10K type strain sequencing project: providing services to taxonomists for standard genome sequencing and annotation.</title>
        <authorList>
            <consortium name="The Broad Institute Genomics Platform"/>
            <consortium name="The Broad Institute Genome Sequencing Center for Infectious Disease"/>
            <person name="Wu L."/>
            <person name="Ma J."/>
        </authorList>
    </citation>
    <scope>NUCLEOTIDE SEQUENCE [LARGE SCALE GENOMIC DNA]</scope>
    <source>
        <strain evidence="11">CECT 8482</strain>
    </source>
</reference>
<keyword evidence="7" id="KW-0813">Transport</keyword>
<evidence type="ECO:0000313" key="11">
    <source>
        <dbReference type="Proteomes" id="UP001243846"/>
    </source>
</evidence>
<evidence type="ECO:0000256" key="6">
    <source>
        <dbReference type="ARBA" id="ARBA00023136"/>
    </source>
</evidence>
<evidence type="ECO:0000256" key="2">
    <source>
        <dbReference type="ARBA" id="ARBA00022475"/>
    </source>
</evidence>
<comment type="function">
    <text evidence="7">Part of the tripartite ATP-independent periplasmic (TRAP) transport system.</text>
</comment>
<dbReference type="InterPro" id="IPR010656">
    <property type="entry name" value="DctM"/>
</dbReference>
<dbReference type="Pfam" id="PF06808">
    <property type="entry name" value="DctM"/>
    <property type="match status" value="1"/>
</dbReference>